<proteinExistence type="predicted"/>
<protein>
    <recommendedName>
        <fullName evidence="5">Nuclear transport factor 2 family protein</fullName>
    </recommendedName>
</protein>
<name>A0A290PWH7_9LACT</name>
<evidence type="ECO:0000313" key="3">
    <source>
        <dbReference type="Proteomes" id="UP000501558"/>
    </source>
</evidence>
<evidence type="ECO:0000313" key="4">
    <source>
        <dbReference type="Proteomes" id="UP000501945"/>
    </source>
</evidence>
<evidence type="ECO:0000313" key="2">
    <source>
        <dbReference type="EMBL" id="QIW58932.1"/>
    </source>
</evidence>
<dbReference type="EMBL" id="CP047616">
    <property type="protein sequence ID" value="QIW54411.1"/>
    <property type="molecule type" value="Genomic_DNA"/>
</dbReference>
<organism evidence="1 4">
    <name type="scientific">Pseudolactococcus raffinolactis</name>
    <dbReference type="NCBI Taxonomy" id="1366"/>
    <lineage>
        <taxon>Bacteria</taxon>
        <taxon>Bacillati</taxon>
        <taxon>Bacillota</taxon>
        <taxon>Bacilli</taxon>
        <taxon>Lactobacillales</taxon>
        <taxon>Streptococcaceae</taxon>
        <taxon>Pseudolactococcus</taxon>
    </lineage>
</organism>
<dbReference type="EMBL" id="CP047628">
    <property type="protein sequence ID" value="QIW58932.1"/>
    <property type="molecule type" value="Genomic_DNA"/>
</dbReference>
<evidence type="ECO:0000313" key="1">
    <source>
        <dbReference type="EMBL" id="QIW54411.1"/>
    </source>
</evidence>
<accession>A0A290PWH7</accession>
<dbReference type="KEGG" id="lrn:CMV25_02270"/>
<dbReference type="OrthoDB" id="2186514at2"/>
<gene>
    <name evidence="2" type="ORF">GU334_08445</name>
    <name evidence="1" type="ORF">GU336_09855</name>
</gene>
<dbReference type="AlphaFoldDB" id="A0A290PWH7"/>
<sequence>MLKKILLFSTVLALIFVAYQLYQTGSDDPKQTSVDKIVISDQSEQPLFDLIHHNLTAINQKKIDDYLTTLVPTARKDSQKEIRAFLDSYTVKISLDGFRVLKKDKTHCLIETKQKTTNLGKNKYRNHIATANHTLKKVDGKWLIASTTMINTTFLD</sequence>
<reference evidence="3 4" key="1">
    <citation type="submission" date="2019-12" db="EMBL/GenBank/DDBJ databases">
        <title>Whole genome sequences of Lactococcus raffinolactis strains isolated from sewage.</title>
        <authorList>
            <person name="Ybazeta G."/>
            <person name="Ross M."/>
            <person name="Brabant-Kirwan D."/>
            <person name="Saleh M."/>
            <person name="Dillon J.A."/>
            <person name="Splinter K."/>
            <person name="Nokhbeh R."/>
        </authorList>
    </citation>
    <scope>NUCLEOTIDE SEQUENCE [LARGE SCALE GENOMIC DNA]</scope>
    <source>
        <strain evidence="2 3">Lr_19_14</strain>
        <strain evidence="1 4">Lr_19_5</strain>
    </source>
</reference>
<dbReference type="RefSeq" id="WP_061774075.1">
    <property type="nucleotide sequence ID" value="NZ_BAAAXH010000084.1"/>
</dbReference>
<dbReference type="STRING" id="1348633.GCA_001591765_00509"/>
<dbReference type="GeneID" id="93294671"/>
<keyword evidence="3" id="KW-1185">Reference proteome</keyword>
<dbReference type="Proteomes" id="UP000501558">
    <property type="component" value="Chromosome"/>
</dbReference>
<evidence type="ECO:0008006" key="5">
    <source>
        <dbReference type="Google" id="ProtNLM"/>
    </source>
</evidence>
<dbReference type="Proteomes" id="UP000501945">
    <property type="component" value="Chromosome"/>
</dbReference>